<feature type="region of interest" description="Disordered" evidence="1">
    <location>
        <begin position="103"/>
        <end position="129"/>
    </location>
</feature>
<gene>
    <name evidence="3" type="ORF">EUGRSUZ_L01839</name>
</gene>
<dbReference type="AlphaFoldDB" id="A0A058ZTF4"/>
<feature type="compositionally biased region" description="Basic and acidic residues" evidence="1">
    <location>
        <begin position="108"/>
        <end position="120"/>
    </location>
</feature>
<reference evidence="3" key="1">
    <citation type="submission" date="2013-07" db="EMBL/GenBank/DDBJ databases">
        <title>The genome of Eucalyptus grandis.</title>
        <authorList>
            <person name="Schmutz J."/>
            <person name="Hayes R."/>
            <person name="Myburg A."/>
            <person name="Tuskan G."/>
            <person name="Grattapaglia D."/>
            <person name="Rokhsar D.S."/>
        </authorList>
    </citation>
    <scope>NUCLEOTIDE SEQUENCE</scope>
    <source>
        <tissue evidence="3">Leaf extractions</tissue>
    </source>
</reference>
<dbReference type="InParanoid" id="A0A058ZTF4"/>
<evidence type="ECO:0000256" key="1">
    <source>
        <dbReference type="SAM" id="MobiDB-lite"/>
    </source>
</evidence>
<dbReference type="Proteomes" id="UP000030711">
    <property type="component" value="Unassembled WGS sequence"/>
</dbReference>
<dbReference type="Gramene" id="KCW44641">
    <property type="protein sequence ID" value="KCW44641"/>
    <property type="gene ID" value="EUGRSUZ_L01839"/>
</dbReference>
<protein>
    <submittedName>
        <fullName evidence="3">Uncharacterized protein</fullName>
    </submittedName>
</protein>
<dbReference type="EMBL" id="KK199154">
    <property type="protein sequence ID" value="KCW44641.1"/>
    <property type="molecule type" value="Genomic_DNA"/>
</dbReference>
<reference evidence="2" key="3">
    <citation type="submission" date="2023-04" db="EMBL/GenBank/DDBJ databases">
        <title>WGS assembly of Eucalyptus grandis.</title>
        <authorList>
            <person name="Myburg A."/>
            <person name="Grattapaglia D."/>
            <person name="Tuskan G."/>
            <person name="Hellsten U."/>
            <person name="Hayes R."/>
            <person name="Grimwood J."/>
            <person name="Jenkins J."/>
            <person name="Lindquist E."/>
            <person name="Tice H."/>
            <person name="Bauer D."/>
            <person name="Goodstein D."/>
            <person name="Dubchak I."/>
            <person name="Poliakov A."/>
            <person name="Mizrachi E."/>
            <person name="Kullan A."/>
            <person name="Hussey S."/>
            <person name="Pinard D."/>
            <person name="Van D."/>
            <person name="Singh P."/>
            <person name="Van J."/>
            <person name="Silva-Junior O."/>
            <person name="Togawa R."/>
            <person name="Pappas M."/>
            <person name="Faria D."/>
            <person name="Sansaloni C."/>
            <person name="Petroli C."/>
            <person name="Yang X."/>
            <person name="Ranjan P."/>
            <person name="Tschaplinski T."/>
            <person name="Ye C."/>
            <person name="Li T."/>
            <person name="Sterck L."/>
            <person name="Vanneste K."/>
            <person name="Murat F."/>
            <person name="Soler M."/>
            <person name="Clemente H."/>
            <person name="Saidi N."/>
            <person name="Cassan-Wang H."/>
            <person name="Dunand C."/>
            <person name="Hefer C."/>
            <person name="Bornberg-Bauer E."/>
            <person name="Kersting A."/>
            <person name="Vining K."/>
            <person name="Amarasinghe V."/>
            <person name="Ranik M."/>
            <person name="Naithani S."/>
            <person name="Elser J."/>
            <person name="Boyd A."/>
            <person name="Liston A."/>
            <person name="Spatafora J."/>
            <person name="Dharmwardhana P."/>
            <person name="Raja R."/>
            <person name="Sullivan C."/>
            <person name="Romanel E."/>
            <person name="Alves-Ferreira M."/>
            <person name="Kulheim C."/>
            <person name="Foley W."/>
            <person name="Carocha V."/>
            <person name="Paiva J."/>
            <person name="Kudrna D."/>
            <person name="Brommonschenkel S."/>
            <person name="Pasquali G."/>
            <person name="Byrne M."/>
            <person name="Rigault P."/>
            <person name="Tibbits J."/>
            <person name="Spokevicius A."/>
            <person name="Jones R."/>
            <person name="Steane D."/>
            <person name="Vaillancourt R."/>
            <person name="Potts B."/>
            <person name="Joubert F."/>
            <person name="Barry K."/>
            <person name="Pappas G."/>
            <person name="Strauss S."/>
            <person name="Jaiswal P."/>
            <person name="Grima-Pettenati J."/>
            <person name="Salse J."/>
            <person name="Van D."/>
            <person name="Rokhsar D."/>
            <person name="Schmutz J."/>
        </authorList>
    </citation>
    <scope>NUCLEOTIDE SEQUENCE</scope>
    <source>
        <tissue evidence="2">Leaf extractions</tissue>
    </source>
</reference>
<dbReference type="EMBL" id="MU848638">
    <property type="protein sequence ID" value="KAK2632230.1"/>
    <property type="molecule type" value="Genomic_DNA"/>
</dbReference>
<keyword evidence="4" id="KW-1185">Reference proteome</keyword>
<proteinExistence type="predicted"/>
<evidence type="ECO:0000313" key="4">
    <source>
        <dbReference type="Proteomes" id="UP000030711"/>
    </source>
</evidence>
<name>A0A058ZTF4_EUCGR</name>
<accession>A0A058ZTF4</accession>
<evidence type="ECO:0000313" key="2">
    <source>
        <dbReference type="EMBL" id="KAK2632230.1"/>
    </source>
</evidence>
<organism evidence="3">
    <name type="scientific">Eucalyptus grandis</name>
    <name type="common">Flooded gum</name>
    <dbReference type="NCBI Taxonomy" id="71139"/>
    <lineage>
        <taxon>Eukaryota</taxon>
        <taxon>Viridiplantae</taxon>
        <taxon>Streptophyta</taxon>
        <taxon>Embryophyta</taxon>
        <taxon>Tracheophyta</taxon>
        <taxon>Spermatophyta</taxon>
        <taxon>Magnoliopsida</taxon>
        <taxon>eudicotyledons</taxon>
        <taxon>Gunneridae</taxon>
        <taxon>Pentapetalae</taxon>
        <taxon>rosids</taxon>
        <taxon>malvids</taxon>
        <taxon>Myrtales</taxon>
        <taxon>Myrtaceae</taxon>
        <taxon>Myrtoideae</taxon>
        <taxon>Eucalypteae</taxon>
        <taxon>Eucalyptus</taxon>
    </lineage>
</organism>
<reference evidence="2" key="4">
    <citation type="submission" date="2023-07" db="EMBL/GenBank/DDBJ databases">
        <authorList>
            <person name="Myburg A.A."/>
            <person name="Grattapaglia D."/>
            <person name="Tuskan G.A."/>
            <person name="Hellsten U."/>
            <person name="Hayes R.D."/>
            <person name="Grimwood J."/>
            <person name="Jenkins J."/>
            <person name="Lindquist E."/>
            <person name="Tice H."/>
            <person name="Bauer D."/>
            <person name="Goodstein D.M."/>
            <person name="Dubchak I."/>
            <person name="Poliakov A."/>
            <person name="Mizrachi E."/>
            <person name="Kullan A.R."/>
            <person name="Hussey S.G."/>
            <person name="Pinard D."/>
            <person name="Van D.M."/>
            <person name="Singh P."/>
            <person name="Van J.I."/>
            <person name="Silva-Junior O.B."/>
            <person name="Togawa R.C."/>
            <person name="Pappas M.R."/>
            <person name="Faria D.A."/>
            <person name="Sansaloni C.P."/>
            <person name="Petroli C.D."/>
            <person name="Yang X."/>
            <person name="Ranjan P."/>
            <person name="Tschaplinski T.J."/>
            <person name="Ye C.Y."/>
            <person name="Li T."/>
            <person name="Sterck L."/>
            <person name="Vanneste K."/>
            <person name="Murat F."/>
            <person name="Soler M."/>
            <person name="Clemente H.S."/>
            <person name="Saidi N."/>
            <person name="Cassan-Wang H."/>
            <person name="Dunand C."/>
            <person name="Hefer C.A."/>
            <person name="Bornberg-Bauer E."/>
            <person name="Kersting A.R."/>
            <person name="Vining K."/>
            <person name="Amarasinghe V."/>
            <person name="Ranik M."/>
            <person name="Naithani S."/>
            <person name="Elser J."/>
            <person name="Boyd A.E."/>
            <person name="Liston A."/>
            <person name="Spatafora J.W."/>
            <person name="Dharmwardhana P."/>
            <person name="Raja R."/>
            <person name="Sullivan C."/>
            <person name="Romanel E."/>
            <person name="Alves-Ferreira M."/>
            <person name="Kulheim C."/>
            <person name="Foley W."/>
            <person name="Carocha V."/>
            <person name="Paiva J."/>
            <person name="Kudrna D."/>
            <person name="Brommonschenkel S.H."/>
            <person name="Pasquali G."/>
            <person name="Byrne M."/>
            <person name="Rigault P."/>
            <person name="Tibbits J."/>
            <person name="Spokevicius A."/>
            <person name="Jones R.C."/>
            <person name="Steane D.A."/>
            <person name="Vaillancourt R.E."/>
            <person name="Potts B.M."/>
            <person name="Joubert F."/>
            <person name="Barry K."/>
            <person name="Pappas G.J."/>
            <person name="Strauss S.H."/>
            <person name="Jaiswal P."/>
            <person name="Grima-Pettenati J."/>
            <person name="Salse J."/>
            <person name="Van D.P."/>
            <person name="Rokhsar D.S."/>
            <person name="Schmutz J."/>
        </authorList>
    </citation>
    <scope>NUCLEOTIDE SEQUENCE</scope>
    <source>
        <tissue evidence="2">Leaf extractions</tissue>
    </source>
</reference>
<evidence type="ECO:0000313" key="3">
    <source>
        <dbReference type="EMBL" id="KCW44641.1"/>
    </source>
</evidence>
<reference evidence="2" key="2">
    <citation type="journal article" date="2014" name="Nature">
        <title>The genome of Eucalyptus grandis.</title>
        <authorList>
            <person name="Myburg A.A."/>
            <person name="Grattapaglia D."/>
            <person name="Tuskan G.A."/>
            <person name="Hellsten U."/>
            <person name="Hayes R.D."/>
            <person name="Grimwood J."/>
            <person name="Jenkins J."/>
            <person name="Lindquist E."/>
            <person name="Tice H."/>
            <person name="Bauer D."/>
            <person name="Goodstein D.M."/>
            <person name="Dubchak I."/>
            <person name="Poliakov A."/>
            <person name="Mizrachi E."/>
            <person name="Kullan A.R."/>
            <person name="Hussey S.G."/>
            <person name="Pinard D."/>
            <person name="van der Merwe K."/>
            <person name="Singh P."/>
            <person name="van Jaarsveld I."/>
            <person name="Silva-Junior O.B."/>
            <person name="Togawa R.C."/>
            <person name="Pappas M.R."/>
            <person name="Faria D.A."/>
            <person name="Sansaloni C.P."/>
            <person name="Petroli C.D."/>
            <person name="Yang X."/>
            <person name="Ranjan P."/>
            <person name="Tschaplinski T.J."/>
            <person name="Ye C.Y."/>
            <person name="Li T."/>
            <person name="Sterck L."/>
            <person name="Vanneste K."/>
            <person name="Murat F."/>
            <person name="Soler M."/>
            <person name="Clemente H.S."/>
            <person name="Saidi N."/>
            <person name="Cassan-Wang H."/>
            <person name="Dunand C."/>
            <person name="Hefer C.A."/>
            <person name="Bornberg-Bauer E."/>
            <person name="Kersting A.R."/>
            <person name="Vining K."/>
            <person name="Amarasinghe V."/>
            <person name="Ranik M."/>
            <person name="Naithani S."/>
            <person name="Elser J."/>
            <person name="Boyd A.E."/>
            <person name="Liston A."/>
            <person name="Spatafora J.W."/>
            <person name="Dharmwardhana P."/>
            <person name="Raja R."/>
            <person name="Sullivan C."/>
            <person name="Romanel E."/>
            <person name="Alves-Ferreira M."/>
            <person name="Kulheim C."/>
            <person name="Foley W."/>
            <person name="Carocha V."/>
            <person name="Paiva J."/>
            <person name="Kudrna D."/>
            <person name="Brommonschenkel S.H."/>
            <person name="Pasquali G."/>
            <person name="Byrne M."/>
            <person name="Rigault P."/>
            <person name="Tibbits J."/>
            <person name="Spokevicius A."/>
            <person name="Jones R.C."/>
            <person name="Steane D.A."/>
            <person name="Vaillancourt R.E."/>
            <person name="Potts B.M."/>
            <person name="Joubert F."/>
            <person name="Barry K."/>
            <person name="Pappas G.J."/>
            <person name="Strauss S.H."/>
            <person name="Jaiswal P."/>
            <person name="Grima-Pettenati J."/>
            <person name="Salse J."/>
            <person name="Van de Peer Y."/>
            <person name="Rokhsar D.S."/>
            <person name="Schmutz J."/>
        </authorList>
    </citation>
    <scope>NUCLEOTIDE SEQUENCE</scope>
    <source>
        <tissue evidence="2">Leaf extractions</tissue>
    </source>
</reference>
<sequence length="129" mass="14932">MWRVVYTLLDLWSFYFIVVRRNERAFVSVSKLWLNHDHGACTSDFVVLSLFGFCQIMLNRNSISKERLSCTYFTVTFLTTSQDGSIIAQPTKLKSRIVLSDTNQKHNQNKDTCHREDQKPSKACSLGTF</sequence>